<dbReference type="SUPFAM" id="SSF46689">
    <property type="entry name" value="Homeodomain-like"/>
    <property type="match status" value="1"/>
</dbReference>
<dbReference type="Pfam" id="PF00158">
    <property type="entry name" value="Sigma54_activat"/>
    <property type="match status" value="1"/>
</dbReference>
<dbReference type="PANTHER" id="PTHR32071:SF57">
    <property type="entry name" value="C4-DICARBOXYLATE TRANSPORT TRANSCRIPTIONAL REGULATORY PROTEIN DCTD"/>
    <property type="match status" value="1"/>
</dbReference>
<protein>
    <submittedName>
        <fullName evidence="7">AAA family ATPase</fullName>
    </submittedName>
</protein>
<dbReference type="GO" id="GO:0006355">
    <property type="term" value="P:regulation of DNA-templated transcription"/>
    <property type="evidence" value="ECO:0007669"/>
    <property type="project" value="InterPro"/>
</dbReference>
<comment type="caution">
    <text evidence="7">The sequence shown here is derived from an EMBL/GenBank/DDBJ whole genome shotgun (WGS) entry which is preliminary data.</text>
</comment>
<evidence type="ECO:0000256" key="1">
    <source>
        <dbReference type="ARBA" id="ARBA00022741"/>
    </source>
</evidence>
<dbReference type="PROSITE" id="PS50045">
    <property type="entry name" value="SIGMA54_INTERACT_4"/>
    <property type="match status" value="1"/>
</dbReference>
<dbReference type="PROSITE" id="PS00676">
    <property type="entry name" value="SIGMA54_INTERACT_2"/>
    <property type="match status" value="1"/>
</dbReference>
<dbReference type="InterPro" id="IPR058031">
    <property type="entry name" value="AAA_lid_NorR"/>
</dbReference>
<dbReference type="FunFam" id="3.40.50.300:FF:000006">
    <property type="entry name" value="DNA-binding transcriptional regulator NtrC"/>
    <property type="match status" value="1"/>
</dbReference>
<dbReference type="Gene3D" id="1.10.10.60">
    <property type="entry name" value="Homeodomain-like"/>
    <property type="match status" value="1"/>
</dbReference>
<dbReference type="InterPro" id="IPR029016">
    <property type="entry name" value="GAF-like_dom_sf"/>
</dbReference>
<dbReference type="InterPro" id="IPR027417">
    <property type="entry name" value="P-loop_NTPase"/>
</dbReference>
<dbReference type="CDD" id="cd00009">
    <property type="entry name" value="AAA"/>
    <property type="match status" value="1"/>
</dbReference>
<dbReference type="Gene3D" id="3.30.450.40">
    <property type="match status" value="1"/>
</dbReference>
<keyword evidence="8" id="KW-1185">Reference proteome</keyword>
<dbReference type="GO" id="GO:0043565">
    <property type="term" value="F:sequence-specific DNA binding"/>
    <property type="evidence" value="ECO:0007669"/>
    <property type="project" value="InterPro"/>
</dbReference>
<dbReference type="AlphaFoldDB" id="A0A267MJ79"/>
<keyword evidence="3" id="KW-0805">Transcription regulation</keyword>
<dbReference type="Pfam" id="PF15714">
    <property type="entry name" value="SpoVT_C"/>
    <property type="match status" value="1"/>
</dbReference>
<dbReference type="Proteomes" id="UP000216024">
    <property type="component" value="Unassembled WGS sequence"/>
</dbReference>
<keyword evidence="1" id="KW-0547">Nucleotide-binding</keyword>
<evidence type="ECO:0000256" key="3">
    <source>
        <dbReference type="ARBA" id="ARBA00023015"/>
    </source>
</evidence>
<dbReference type="InterPro" id="IPR025943">
    <property type="entry name" value="Sigma_54_int_dom_ATP-bd_2"/>
</dbReference>
<gene>
    <name evidence="7" type="ORF">CCE28_08780</name>
</gene>
<dbReference type="PROSITE" id="PS00675">
    <property type="entry name" value="SIGMA54_INTERACT_1"/>
    <property type="match status" value="1"/>
</dbReference>
<evidence type="ECO:0000256" key="4">
    <source>
        <dbReference type="ARBA" id="ARBA00023125"/>
    </source>
</evidence>
<accession>A0A267MJ79</accession>
<dbReference type="InterPro" id="IPR009057">
    <property type="entry name" value="Homeodomain-like_sf"/>
</dbReference>
<dbReference type="InterPro" id="IPR002078">
    <property type="entry name" value="Sigma_54_int"/>
</dbReference>
<dbReference type="RefSeq" id="WP_095133063.1">
    <property type="nucleotide sequence ID" value="NZ_NIBG01000006.1"/>
</dbReference>
<dbReference type="InterPro" id="IPR002197">
    <property type="entry name" value="HTH_Fis"/>
</dbReference>
<dbReference type="PANTHER" id="PTHR32071">
    <property type="entry name" value="TRANSCRIPTIONAL REGULATORY PROTEIN"/>
    <property type="match status" value="1"/>
</dbReference>
<evidence type="ECO:0000313" key="7">
    <source>
        <dbReference type="EMBL" id="PAB59651.1"/>
    </source>
</evidence>
<dbReference type="Pfam" id="PF02954">
    <property type="entry name" value="HTH_8"/>
    <property type="match status" value="1"/>
</dbReference>
<keyword evidence="5" id="KW-0804">Transcription</keyword>
<dbReference type="PROSITE" id="PS00688">
    <property type="entry name" value="SIGMA54_INTERACT_3"/>
    <property type="match status" value="1"/>
</dbReference>
<feature type="domain" description="Sigma-54 factor interaction" evidence="6">
    <location>
        <begin position="269"/>
        <end position="499"/>
    </location>
</feature>
<dbReference type="SUPFAM" id="SSF52540">
    <property type="entry name" value="P-loop containing nucleoside triphosphate hydrolases"/>
    <property type="match status" value="1"/>
</dbReference>
<keyword evidence="4" id="KW-0238">DNA-binding</keyword>
<keyword evidence="2" id="KW-0067">ATP-binding</keyword>
<evidence type="ECO:0000259" key="6">
    <source>
        <dbReference type="PROSITE" id="PS50045"/>
    </source>
</evidence>
<dbReference type="EMBL" id="NIBG01000006">
    <property type="protein sequence ID" value="PAB59651.1"/>
    <property type="molecule type" value="Genomic_DNA"/>
</dbReference>
<evidence type="ECO:0000256" key="2">
    <source>
        <dbReference type="ARBA" id="ARBA00022840"/>
    </source>
</evidence>
<evidence type="ECO:0000313" key="8">
    <source>
        <dbReference type="Proteomes" id="UP000216024"/>
    </source>
</evidence>
<proteinExistence type="predicted"/>
<reference evidence="7 8" key="1">
    <citation type="submission" date="2017-06" db="EMBL/GenBank/DDBJ databases">
        <title>Draft genome sequence of anaerobic fermentative bacterium Anaeromicrobium sediminis DY2726D isolated from West Pacific Ocean sediments.</title>
        <authorList>
            <person name="Zeng X."/>
        </authorList>
    </citation>
    <scope>NUCLEOTIDE SEQUENCE [LARGE SCALE GENOMIC DNA]</scope>
    <source>
        <strain evidence="7 8">DY2726D</strain>
    </source>
</reference>
<dbReference type="InterPro" id="IPR003593">
    <property type="entry name" value="AAA+_ATPase"/>
</dbReference>
<organism evidence="7 8">
    <name type="scientific">Anaeromicrobium sediminis</name>
    <dbReference type="NCBI Taxonomy" id="1478221"/>
    <lineage>
        <taxon>Bacteria</taxon>
        <taxon>Bacillati</taxon>
        <taxon>Bacillota</taxon>
        <taxon>Clostridia</taxon>
        <taxon>Peptostreptococcales</taxon>
        <taxon>Thermotaleaceae</taxon>
        <taxon>Anaeromicrobium</taxon>
    </lineage>
</organism>
<dbReference type="Gene3D" id="3.40.50.300">
    <property type="entry name" value="P-loop containing nucleotide triphosphate hydrolases"/>
    <property type="match status" value="1"/>
</dbReference>
<dbReference type="Pfam" id="PF25601">
    <property type="entry name" value="AAA_lid_14"/>
    <property type="match status" value="1"/>
</dbReference>
<dbReference type="OrthoDB" id="9803970at2"/>
<dbReference type="InterPro" id="IPR025944">
    <property type="entry name" value="Sigma_54_int_dom_CS"/>
</dbReference>
<name>A0A267MJ79_9FIRM</name>
<dbReference type="Gene3D" id="1.10.8.60">
    <property type="match status" value="1"/>
</dbReference>
<dbReference type="SMART" id="SM00382">
    <property type="entry name" value="AAA"/>
    <property type="match status" value="1"/>
</dbReference>
<evidence type="ECO:0000256" key="5">
    <source>
        <dbReference type="ARBA" id="ARBA00023163"/>
    </source>
</evidence>
<sequence>MENVLRKMKDIIKKYSVVLSEVLKVDVEIVDSNLYRIAGTGKFSKEIDKYIYDSGYVTKKVIETSERILIENPGKDPVCRSCPNKESCEETFEVSTPIILNNQVIGAIGLVCFSKEQKIHIMENYNTFIRFLDQISDLISSKAYEVIENHNNMAILQLLNNITDKIDEGIVVFDKNLNLLKINSTGEKILNCKKSNMKNMSLEKLREEDNEIGEYNLTVNDKTYNLIGRDYNINIDNYNKIFIFNDANLLREKIFKLANRKEKTGLDRIIGNSKEIERVKKRVKMICDTSSTVLITGESGTGKELFARAIHEESKKNKEPFVPVNCGAIPENLLESELFGYVKGAFTGADPKGKIGKFQMAHGGTIFLDEIGDMPIPIQVKILRVLEEREVTPLGSNESKKINVRVIGATNKNLEKMVKENLFREDLYYRLNVIPLHIPPLRERAGDVRLLSKKFIDTYSKLFNKPILKVEEDFFENIEKYSWPGNVRELQNVMEYIVNIGESTCIIDKNILPNKIRNVSMDLELKNYNLEYIEKHIIKKAIEKYGNKGTDKKIVAEKLGIGIATLYRKMKKYNI</sequence>
<dbReference type="GO" id="GO:0005524">
    <property type="term" value="F:ATP binding"/>
    <property type="evidence" value="ECO:0007669"/>
    <property type="project" value="UniProtKB-KW"/>
</dbReference>
<dbReference type="InterPro" id="IPR025662">
    <property type="entry name" value="Sigma_54_int_dom_ATP-bd_1"/>
</dbReference>